<dbReference type="RefSeq" id="WP_169711469.1">
    <property type="nucleotide sequence ID" value="NZ_FRDF01000005.1"/>
</dbReference>
<keyword evidence="1" id="KW-1133">Transmembrane helix</keyword>
<evidence type="ECO:0000313" key="2">
    <source>
        <dbReference type="EMBL" id="SHN53716.1"/>
    </source>
</evidence>
<organism evidence="2 3">
    <name type="scientific">Erythrobacter sanguineus</name>
    <dbReference type="NCBI Taxonomy" id="198312"/>
    <lineage>
        <taxon>Bacteria</taxon>
        <taxon>Pseudomonadati</taxon>
        <taxon>Pseudomonadota</taxon>
        <taxon>Alphaproteobacteria</taxon>
        <taxon>Sphingomonadales</taxon>
        <taxon>Erythrobacteraceae</taxon>
        <taxon>Erythrobacter/Porphyrobacter group</taxon>
        <taxon>Erythrobacter</taxon>
    </lineage>
</organism>
<dbReference type="STRING" id="198312.SAMN02745193_01009"/>
<keyword evidence="3" id="KW-1185">Reference proteome</keyword>
<keyword evidence="1" id="KW-0812">Transmembrane</keyword>
<protein>
    <submittedName>
        <fullName evidence="2">Uncharacterized protein</fullName>
    </submittedName>
</protein>
<keyword evidence="1" id="KW-0472">Membrane</keyword>
<proteinExistence type="predicted"/>
<name>A0A1M7S5H8_9SPHN</name>
<reference evidence="3" key="1">
    <citation type="submission" date="2016-12" db="EMBL/GenBank/DDBJ databases">
        <authorList>
            <person name="Varghese N."/>
            <person name="Submissions S."/>
        </authorList>
    </citation>
    <scope>NUCLEOTIDE SEQUENCE [LARGE SCALE GENOMIC DNA]</scope>
    <source>
        <strain evidence="3">DSM 11032</strain>
    </source>
</reference>
<sequence>MSPLTLALAGAGLTGFALGAYFSATGKGEMGVILMGLGLMFQVISLVRLKRAKAQGKL</sequence>
<evidence type="ECO:0000313" key="3">
    <source>
        <dbReference type="Proteomes" id="UP000184391"/>
    </source>
</evidence>
<dbReference type="AlphaFoldDB" id="A0A1M7S5H8"/>
<accession>A0A1M7S5H8</accession>
<dbReference type="EMBL" id="FRDF01000005">
    <property type="protein sequence ID" value="SHN53716.1"/>
    <property type="molecule type" value="Genomic_DNA"/>
</dbReference>
<gene>
    <name evidence="2" type="ORF">SAMN02745193_01009</name>
</gene>
<evidence type="ECO:0000256" key="1">
    <source>
        <dbReference type="SAM" id="Phobius"/>
    </source>
</evidence>
<feature type="transmembrane region" description="Helical" evidence="1">
    <location>
        <begin position="29"/>
        <end position="49"/>
    </location>
</feature>
<dbReference type="Proteomes" id="UP000184391">
    <property type="component" value="Unassembled WGS sequence"/>
</dbReference>